<dbReference type="PRINTS" id="PR00059">
    <property type="entry name" value="RIBOSOMALL6"/>
</dbReference>
<keyword evidence="4 6" id="KW-0689">Ribosomal protein</keyword>
<keyword evidence="2 6" id="KW-0699">rRNA-binding</keyword>
<dbReference type="PANTHER" id="PTHR11655:SF14">
    <property type="entry name" value="LARGE RIBOSOMAL SUBUNIT PROTEIN UL6M"/>
    <property type="match status" value="1"/>
</dbReference>
<comment type="function">
    <text evidence="6 8">This protein binds to the 23S rRNA, and is important in its secondary structure. It is located near the subunit interface in the base of the L7/L12 stalk, and near the tRNA binding site of the peptidyltransferase center.</text>
</comment>
<dbReference type="FunFam" id="3.90.930.12:FF:000002">
    <property type="entry name" value="50S ribosomal protein L6"/>
    <property type="match status" value="1"/>
</dbReference>
<reference evidence="11" key="1">
    <citation type="submission" date="2017-04" db="EMBL/GenBank/DDBJ databases">
        <authorList>
            <person name="Bumgarner R.E."/>
            <person name="Fredricks D.N."/>
            <person name="Srinivasan S."/>
        </authorList>
    </citation>
    <scope>NUCLEOTIDE SEQUENCE [LARGE SCALE GENOMIC DNA]</scope>
    <source>
        <strain evidence="11">KA00405</strain>
    </source>
</reference>
<organism evidence="10 11">
    <name type="scientific">Mageeibacillus indolicus</name>
    <dbReference type="NCBI Taxonomy" id="884684"/>
    <lineage>
        <taxon>Bacteria</taxon>
        <taxon>Bacillati</taxon>
        <taxon>Bacillota</taxon>
        <taxon>Clostridia</taxon>
        <taxon>Eubacteriales</taxon>
        <taxon>Oscillospiraceae</taxon>
        <taxon>Mageeibacillus</taxon>
    </lineage>
</organism>
<gene>
    <name evidence="6" type="primary">rplF</name>
    <name evidence="10" type="ORF">B7R76_05475</name>
</gene>
<evidence type="ECO:0000256" key="5">
    <source>
        <dbReference type="ARBA" id="ARBA00023274"/>
    </source>
</evidence>
<evidence type="ECO:0000256" key="6">
    <source>
        <dbReference type="HAMAP-Rule" id="MF_01365"/>
    </source>
</evidence>
<feature type="domain" description="Large ribosomal subunit protein uL6 alpha-beta" evidence="9">
    <location>
        <begin position="11"/>
        <end position="82"/>
    </location>
</feature>
<evidence type="ECO:0000256" key="2">
    <source>
        <dbReference type="ARBA" id="ARBA00022730"/>
    </source>
</evidence>
<protein>
    <recommendedName>
        <fullName evidence="6">Large ribosomal subunit protein uL6</fullName>
    </recommendedName>
</protein>
<dbReference type="InterPro" id="IPR019906">
    <property type="entry name" value="Ribosomal_uL6_bac-type"/>
</dbReference>
<dbReference type="EMBL" id="NBZD01000003">
    <property type="protein sequence ID" value="PNH18295.1"/>
    <property type="molecule type" value="Genomic_DNA"/>
</dbReference>
<comment type="caution">
    <text evidence="10">The sequence shown here is derived from an EMBL/GenBank/DDBJ whole genome shotgun (WGS) entry which is preliminary data.</text>
</comment>
<dbReference type="RefSeq" id="WP_012992844.1">
    <property type="nucleotide sequence ID" value="NZ_NBZD01000003.1"/>
</dbReference>
<dbReference type="OMA" id="RERHGLC"/>
<dbReference type="PANTHER" id="PTHR11655">
    <property type="entry name" value="60S/50S RIBOSOMAL PROTEIN L6/L9"/>
    <property type="match status" value="1"/>
</dbReference>
<accession>A0A2J8B0K9</accession>
<keyword evidence="5 6" id="KW-0687">Ribonucleoprotein</keyword>
<evidence type="ECO:0000313" key="10">
    <source>
        <dbReference type="EMBL" id="PNH18295.1"/>
    </source>
</evidence>
<dbReference type="HAMAP" id="MF_01365_B">
    <property type="entry name" value="Ribosomal_uL6_B"/>
    <property type="match status" value="1"/>
</dbReference>
<comment type="similarity">
    <text evidence="1 6 7">Belongs to the universal ribosomal protein uL6 family.</text>
</comment>
<evidence type="ECO:0000256" key="3">
    <source>
        <dbReference type="ARBA" id="ARBA00022884"/>
    </source>
</evidence>
<dbReference type="SUPFAM" id="SSF56053">
    <property type="entry name" value="Ribosomal protein L6"/>
    <property type="match status" value="2"/>
</dbReference>
<name>A0A2J8B0K9_9FIRM</name>
<evidence type="ECO:0000256" key="1">
    <source>
        <dbReference type="ARBA" id="ARBA00009356"/>
    </source>
</evidence>
<dbReference type="AlphaFoldDB" id="A0A2J8B0K9"/>
<dbReference type="GO" id="GO:0022625">
    <property type="term" value="C:cytosolic large ribosomal subunit"/>
    <property type="evidence" value="ECO:0007669"/>
    <property type="project" value="UniProtKB-UniRule"/>
</dbReference>
<dbReference type="Gene3D" id="3.90.930.12">
    <property type="entry name" value="Ribosomal protein L6, alpha-beta domain"/>
    <property type="match status" value="2"/>
</dbReference>
<proteinExistence type="inferred from homology"/>
<keyword evidence="3 6" id="KW-0694">RNA-binding</keyword>
<dbReference type="GO" id="GO:0019843">
    <property type="term" value="F:rRNA binding"/>
    <property type="evidence" value="ECO:0007669"/>
    <property type="project" value="UniProtKB-UniRule"/>
</dbReference>
<evidence type="ECO:0000313" key="11">
    <source>
        <dbReference type="Proteomes" id="UP000236394"/>
    </source>
</evidence>
<sequence>MSRIGRKPIDVPANITVKVNDGVVEVTNGKETLTQKIPRDITVKVEGKQVIVERPSDDKEHRALHGLTRSLINNMVIGLTTGFQKKLEINGIGFKAGKSGKKLVLNIGYSHAVEMEEPAGITIEVPQPNSIVVKGSDKQLVGEVAAKIRAKRLPDAYKGKGIKYDFETLHLKEGKTGAKGK</sequence>
<evidence type="ECO:0000256" key="4">
    <source>
        <dbReference type="ARBA" id="ARBA00022980"/>
    </source>
</evidence>
<dbReference type="GO" id="GO:0002181">
    <property type="term" value="P:cytoplasmic translation"/>
    <property type="evidence" value="ECO:0007669"/>
    <property type="project" value="TreeGrafter"/>
</dbReference>
<dbReference type="PIRSF" id="PIRSF002162">
    <property type="entry name" value="Ribosomal_L6"/>
    <property type="match status" value="1"/>
</dbReference>
<dbReference type="Pfam" id="PF00347">
    <property type="entry name" value="Ribosomal_L6"/>
    <property type="match status" value="2"/>
</dbReference>
<dbReference type="FunFam" id="3.90.930.12:FF:000001">
    <property type="entry name" value="50S ribosomal protein L6"/>
    <property type="match status" value="1"/>
</dbReference>
<feature type="domain" description="Large ribosomal subunit protein uL6 alpha-beta" evidence="9">
    <location>
        <begin position="91"/>
        <end position="164"/>
    </location>
</feature>
<dbReference type="InterPro" id="IPR000702">
    <property type="entry name" value="Ribosomal_uL6-like"/>
</dbReference>
<evidence type="ECO:0000256" key="7">
    <source>
        <dbReference type="RuleBase" id="RU003869"/>
    </source>
</evidence>
<dbReference type="InterPro" id="IPR036789">
    <property type="entry name" value="Ribosomal_uL6-like_a/b-dom_sf"/>
</dbReference>
<comment type="subunit">
    <text evidence="6">Part of the 50S ribosomal subunit.</text>
</comment>
<dbReference type="GO" id="GO:0003735">
    <property type="term" value="F:structural constituent of ribosome"/>
    <property type="evidence" value="ECO:0007669"/>
    <property type="project" value="UniProtKB-UniRule"/>
</dbReference>
<dbReference type="NCBIfam" id="TIGR03654">
    <property type="entry name" value="L6_bact"/>
    <property type="match status" value="1"/>
</dbReference>
<dbReference type="InterPro" id="IPR002358">
    <property type="entry name" value="Ribosomal_uL6_CS"/>
</dbReference>
<dbReference type="InterPro" id="IPR020040">
    <property type="entry name" value="Ribosomal_uL6_a/b-dom"/>
</dbReference>
<dbReference type="Proteomes" id="UP000236394">
    <property type="component" value="Unassembled WGS sequence"/>
</dbReference>
<dbReference type="PROSITE" id="PS00525">
    <property type="entry name" value="RIBOSOMAL_L6_1"/>
    <property type="match status" value="1"/>
</dbReference>
<evidence type="ECO:0000256" key="8">
    <source>
        <dbReference type="RuleBase" id="RU003870"/>
    </source>
</evidence>
<evidence type="ECO:0000259" key="9">
    <source>
        <dbReference type="Pfam" id="PF00347"/>
    </source>
</evidence>